<keyword evidence="1" id="KW-0812">Transmembrane</keyword>
<dbReference type="Proteomes" id="UP000230069">
    <property type="component" value="Unassembled WGS sequence"/>
</dbReference>
<evidence type="ECO:0000313" key="2">
    <source>
        <dbReference type="EMBL" id="PIA43541.1"/>
    </source>
</evidence>
<name>A0A2G5DJ52_AQUCA</name>
<organism evidence="2 3">
    <name type="scientific">Aquilegia coerulea</name>
    <name type="common">Rocky mountain columbine</name>
    <dbReference type="NCBI Taxonomy" id="218851"/>
    <lineage>
        <taxon>Eukaryota</taxon>
        <taxon>Viridiplantae</taxon>
        <taxon>Streptophyta</taxon>
        <taxon>Embryophyta</taxon>
        <taxon>Tracheophyta</taxon>
        <taxon>Spermatophyta</taxon>
        <taxon>Magnoliopsida</taxon>
        <taxon>Ranunculales</taxon>
        <taxon>Ranunculaceae</taxon>
        <taxon>Thalictroideae</taxon>
        <taxon>Aquilegia</taxon>
    </lineage>
</organism>
<sequence>MELFFFYHDDVTVVPLDNCRLSVLVNSFVDFSFSVLDFFLLFKYHSLLYSVYYNPCVTLTRIIFVKRCLLQHI</sequence>
<evidence type="ECO:0000256" key="1">
    <source>
        <dbReference type="SAM" id="Phobius"/>
    </source>
</evidence>
<gene>
    <name evidence="2" type="ORF">AQUCO_01900140v1</name>
</gene>
<evidence type="ECO:0000313" key="3">
    <source>
        <dbReference type="Proteomes" id="UP000230069"/>
    </source>
</evidence>
<dbReference type="AlphaFoldDB" id="A0A2G5DJ52"/>
<feature type="transmembrane region" description="Helical" evidence="1">
    <location>
        <begin position="20"/>
        <end position="42"/>
    </location>
</feature>
<protein>
    <submittedName>
        <fullName evidence="2">Uncharacterized protein</fullName>
    </submittedName>
</protein>
<reference evidence="2 3" key="1">
    <citation type="submission" date="2017-09" db="EMBL/GenBank/DDBJ databases">
        <title>WGS assembly of Aquilegia coerulea Goldsmith.</title>
        <authorList>
            <person name="Hodges S."/>
            <person name="Kramer E."/>
            <person name="Nordborg M."/>
            <person name="Tomkins J."/>
            <person name="Borevitz J."/>
            <person name="Derieg N."/>
            <person name="Yan J."/>
            <person name="Mihaltcheva S."/>
            <person name="Hayes R.D."/>
            <person name="Rokhsar D."/>
        </authorList>
    </citation>
    <scope>NUCLEOTIDE SEQUENCE [LARGE SCALE GENOMIC DNA]</scope>
    <source>
        <strain evidence="3">cv. Goldsmith</strain>
    </source>
</reference>
<keyword evidence="1" id="KW-1133">Transmembrane helix</keyword>
<dbReference type="EMBL" id="KZ305036">
    <property type="protein sequence ID" value="PIA43541.1"/>
    <property type="molecule type" value="Genomic_DNA"/>
</dbReference>
<proteinExistence type="predicted"/>
<dbReference type="InParanoid" id="A0A2G5DJ52"/>
<keyword evidence="3" id="KW-1185">Reference proteome</keyword>
<accession>A0A2G5DJ52</accession>
<keyword evidence="1" id="KW-0472">Membrane</keyword>